<evidence type="ECO:0000256" key="16">
    <source>
        <dbReference type="SAM" id="Phobius"/>
    </source>
</evidence>
<comment type="caution">
    <text evidence="17">The sequence shown here is derived from an EMBL/GenBank/DDBJ whole genome shotgun (WGS) entry which is preliminary data.</text>
</comment>
<dbReference type="EMBL" id="NESQ01000001">
    <property type="protein sequence ID" value="PUU84441.1"/>
    <property type="molecule type" value="Genomic_DNA"/>
</dbReference>
<evidence type="ECO:0000256" key="5">
    <source>
        <dbReference type="ARBA" id="ARBA00022475"/>
    </source>
</evidence>
<feature type="compositionally biased region" description="Low complexity" evidence="15">
    <location>
        <begin position="325"/>
        <end position="335"/>
    </location>
</feature>
<feature type="transmembrane region" description="Helical" evidence="16">
    <location>
        <begin position="297"/>
        <end position="320"/>
    </location>
</feature>
<keyword evidence="5" id="KW-1003">Cell membrane</keyword>
<feature type="region of interest" description="Disordered" evidence="15">
    <location>
        <begin position="1"/>
        <end position="179"/>
    </location>
</feature>
<evidence type="ECO:0000313" key="17">
    <source>
        <dbReference type="EMBL" id="PUU84441.1"/>
    </source>
</evidence>
<evidence type="ECO:0000256" key="10">
    <source>
        <dbReference type="ARBA" id="ARBA00023316"/>
    </source>
</evidence>
<dbReference type="Proteomes" id="UP000244722">
    <property type="component" value="Unassembled WGS sequence"/>
</dbReference>
<gene>
    <name evidence="17" type="ORF">B9Z19DRAFT_12654</name>
</gene>
<dbReference type="SUPFAM" id="SSF51445">
    <property type="entry name" value="(Trans)glycosidases"/>
    <property type="match status" value="1"/>
</dbReference>
<evidence type="ECO:0000256" key="14">
    <source>
        <dbReference type="ARBA" id="ARBA00043078"/>
    </source>
</evidence>
<protein>
    <recommendedName>
        <fullName evidence="4">glucan endo-1,3-beta-D-glucosidase</fullName>
        <ecNumber evidence="4">3.2.1.39</ecNumber>
    </recommendedName>
    <alternativeName>
        <fullName evidence="14">Endo-1,3-beta-glucanase btgC</fullName>
    </alternativeName>
    <alternativeName>
        <fullName evidence="13">Laminarinase btgC</fullName>
    </alternativeName>
</protein>
<dbReference type="GO" id="GO:0009986">
    <property type="term" value="C:cell surface"/>
    <property type="evidence" value="ECO:0007669"/>
    <property type="project" value="TreeGrafter"/>
</dbReference>
<sequence length="660" mass="70585">MSDLQRNFSFQAHDDNPTYHPLNSSGDSAQPRSMAENSQPLAGDNPARLDDRGSPPSEDPTGHLEGHSAHSADRNPYRAEDGNRPSGEGEGSTNNEDERYWGPVLGYDNLNSSRQGLVTPGSTSSPLYPPSASSPSSQAPLIGGTPAPVPPTHGLGALENRSSDRVLSTPVGGHYTDNPYNRYSTTWDPVLSSTQVQVDGNPDTYVLSDEEDEAHRRGAAGAAATGAAGGGVLAALGSKVGRPAPAAGGPGAGGSGVVERGVLLGGSDGGSGNLNNEKVAQSEWLQSQTKSKKKVRWVIGVILILFILGAAGGISAGVVLSKKSSKGSSGATSEANGGGGSGLSGAEDTRQNGDLNKDSPEIKALMSNPRLKKIFHGMDYTPLKAEYPDCLTNPPTQNNITRDIAVMSQLTNKVRLYGTDCNQTEMVLHAIDMLKVDMKIWLGVWLDSNTTTNTRQLSHLYQLLDAYSSDRFEGVAIGNEVLFRQDLTETQLFGIIDDVRHNLTSLNIKLPVGTSDLGSNWKSTMVSSVDVLMANVHPFFAGVIVEKAANWTYEFFQNNDVILTANLATKPRVMISEVGWPSGGGNDSGSVAGIPQMNRFMKDFLCAENARGTEYFWFSAFDEPWKVIYNEPALGKEWEDKWGLMDVNRNLKDGLVIPDC</sequence>
<evidence type="ECO:0000256" key="6">
    <source>
        <dbReference type="ARBA" id="ARBA00022801"/>
    </source>
</evidence>
<dbReference type="PANTHER" id="PTHR16631">
    <property type="entry name" value="GLUCAN 1,3-BETA-GLUCOSIDASE"/>
    <property type="match status" value="1"/>
</dbReference>
<feature type="compositionally biased region" description="Polar residues" evidence="15">
    <location>
        <begin position="1"/>
        <end position="10"/>
    </location>
</feature>
<keyword evidence="11" id="KW-0624">Polysaccharide degradation</keyword>
<keyword evidence="10" id="KW-0961">Cell wall biogenesis/degradation</keyword>
<keyword evidence="16" id="KW-0812">Transmembrane</keyword>
<dbReference type="GO" id="GO:0005886">
    <property type="term" value="C:plasma membrane"/>
    <property type="evidence" value="ECO:0007669"/>
    <property type="project" value="UniProtKB-SubCell"/>
</dbReference>
<comment type="function">
    <text evidence="12">Glucanases play a role in cell expansion during growth, in cell-cell fusion during mating, and in spore release during sporulation. This enzyme may be involved in beta-glucan degradation. Active on laminarin and lichenan.</text>
</comment>
<keyword evidence="7 16" id="KW-0472">Membrane</keyword>
<feature type="compositionally biased region" description="Basic and acidic residues" evidence="15">
    <location>
        <begin position="347"/>
        <end position="361"/>
    </location>
</feature>
<comment type="subcellular location">
    <subcellularLocation>
        <location evidence="2">Cell membrane</location>
        <topology evidence="2">Single-pass type II membrane protein</topology>
    </subcellularLocation>
</comment>
<dbReference type="OrthoDB" id="68336at2759"/>
<dbReference type="GO" id="GO:0000272">
    <property type="term" value="P:polysaccharide catabolic process"/>
    <property type="evidence" value="ECO:0007669"/>
    <property type="project" value="UniProtKB-KW"/>
</dbReference>
<accession>A0A2T7A9M2</accession>
<evidence type="ECO:0000256" key="9">
    <source>
        <dbReference type="ARBA" id="ARBA00023277"/>
    </source>
</evidence>
<evidence type="ECO:0000256" key="2">
    <source>
        <dbReference type="ARBA" id="ARBA00004401"/>
    </source>
</evidence>
<dbReference type="GO" id="GO:0071555">
    <property type="term" value="P:cell wall organization"/>
    <property type="evidence" value="ECO:0007669"/>
    <property type="project" value="UniProtKB-KW"/>
</dbReference>
<evidence type="ECO:0000256" key="15">
    <source>
        <dbReference type="SAM" id="MobiDB-lite"/>
    </source>
</evidence>
<dbReference type="GO" id="GO:0009277">
    <property type="term" value="C:fungal-type cell wall"/>
    <property type="evidence" value="ECO:0007669"/>
    <property type="project" value="TreeGrafter"/>
</dbReference>
<evidence type="ECO:0000256" key="8">
    <source>
        <dbReference type="ARBA" id="ARBA00023180"/>
    </source>
</evidence>
<dbReference type="InterPro" id="IPR050732">
    <property type="entry name" value="Beta-glucan_modifiers"/>
</dbReference>
<evidence type="ECO:0000256" key="12">
    <source>
        <dbReference type="ARBA" id="ARBA00037649"/>
    </source>
</evidence>
<feature type="region of interest" description="Disordered" evidence="15">
    <location>
        <begin position="325"/>
        <end position="361"/>
    </location>
</feature>
<keyword evidence="6 17" id="KW-0378">Hydrolase</keyword>
<evidence type="ECO:0000256" key="3">
    <source>
        <dbReference type="ARBA" id="ARBA00008773"/>
    </source>
</evidence>
<name>A0A2T7A9M2_TUBBO</name>
<dbReference type="EC" id="3.2.1.39" evidence="4"/>
<dbReference type="GO" id="GO:0042973">
    <property type="term" value="F:glucan endo-1,3-beta-D-glucosidase activity"/>
    <property type="evidence" value="ECO:0007669"/>
    <property type="project" value="UniProtKB-EC"/>
</dbReference>
<reference evidence="17 18" key="1">
    <citation type="submission" date="2017-04" db="EMBL/GenBank/DDBJ databases">
        <title>Draft genome sequence of Tuber borchii Vittad., a whitish edible truffle.</title>
        <authorList>
            <consortium name="DOE Joint Genome Institute"/>
            <person name="Murat C."/>
            <person name="Kuo A."/>
            <person name="Barry K.W."/>
            <person name="Clum A."/>
            <person name="Dockter R.B."/>
            <person name="Fauchery L."/>
            <person name="Iotti M."/>
            <person name="Kohler A."/>
            <person name="Labutti K."/>
            <person name="Lindquist E.A."/>
            <person name="Lipzen A."/>
            <person name="Ohm R.A."/>
            <person name="Wang M."/>
            <person name="Grigoriev I.V."/>
            <person name="Zambonelli A."/>
            <person name="Martin F.M."/>
        </authorList>
    </citation>
    <scope>NUCLEOTIDE SEQUENCE [LARGE SCALE GENOMIC DNA]</scope>
    <source>
        <strain evidence="17 18">Tbo3840</strain>
    </source>
</reference>
<dbReference type="Gene3D" id="3.20.20.80">
    <property type="entry name" value="Glycosidases"/>
    <property type="match status" value="1"/>
</dbReference>
<dbReference type="InterPro" id="IPR017853">
    <property type="entry name" value="GH"/>
</dbReference>
<evidence type="ECO:0000256" key="7">
    <source>
        <dbReference type="ARBA" id="ARBA00023136"/>
    </source>
</evidence>
<proteinExistence type="inferred from homology"/>
<dbReference type="GO" id="GO:0005576">
    <property type="term" value="C:extracellular region"/>
    <property type="evidence" value="ECO:0007669"/>
    <property type="project" value="TreeGrafter"/>
</dbReference>
<comment type="similarity">
    <text evidence="3">Belongs to the glycosyl hydrolase 17 family.</text>
</comment>
<evidence type="ECO:0000256" key="13">
    <source>
        <dbReference type="ARBA" id="ARBA00042373"/>
    </source>
</evidence>
<dbReference type="AlphaFoldDB" id="A0A2T7A9M2"/>
<comment type="catalytic activity">
    <reaction evidence="1">
        <text>Hydrolysis of (1-&gt;3)-beta-D-glucosidic linkages in (1-&gt;3)-beta-D-glucans.</text>
        <dbReference type="EC" id="3.2.1.39"/>
    </reaction>
</comment>
<dbReference type="STRING" id="42251.A0A2T7A9M2"/>
<evidence type="ECO:0000256" key="4">
    <source>
        <dbReference type="ARBA" id="ARBA00012780"/>
    </source>
</evidence>
<keyword evidence="8" id="KW-0325">Glycoprotein</keyword>
<dbReference type="PANTHER" id="PTHR16631:SF17">
    <property type="entry name" value="GLUCAN ENDO-1,3-BETA-GLUCOSIDASE BTGC"/>
    <property type="match status" value="1"/>
</dbReference>
<evidence type="ECO:0000256" key="11">
    <source>
        <dbReference type="ARBA" id="ARBA00023326"/>
    </source>
</evidence>
<evidence type="ECO:0000313" key="18">
    <source>
        <dbReference type="Proteomes" id="UP000244722"/>
    </source>
</evidence>
<feature type="compositionally biased region" description="Basic and acidic residues" evidence="15">
    <location>
        <begin position="60"/>
        <end position="83"/>
    </location>
</feature>
<organism evidence="17 18">
    <name type="scientific">Tuber borchii</name>
    <name type="common">White truffle</name>
    <dbReference type="NCBI Taxonomy" id="42251"/>
    <lineage>
        <taxon>Eukaryota</taxon>
        <taxon>Fungi</taxon>
        <taxon>Dikarya</taxon>
        <taxon>Ascomycota</taxon>
        <taxon>Pezizomycotina</taxon>
        <taxon>Pezizomycetes</taxon>
        <taxon>Pezizales</taxon>
        <taxon>Tuberaceae</taxon>
        <taxon>Tuber</taxon>
    </lineage>
</organism>
<keyword evidence="9" id="KW-0119">Carbohydrate metabolism</keyword>
<feature type="compositionally biased region" description="Low complexity" evidence="15">
    <location>
        <begin position="122"/>
        <end position="137"/>
    </location>
</feature>
<evidence type="ECO:0000256" key="1">
    <source>
        <dbReference type="ARBA" id="ARBA00000382"/>
    </source>
</evidence>
<keyword evidence="16" id="KW-1133">Transmembrane helix</keyword>
<feature type="compositionally biased region" description="Polar residues" evidence="15">
    <location>
        <begin position="21"/>
        <end position="40"/>
    </location>
</feature>
<keyword evidence="18" id="KW-1185">Reference proteome</keyword>